<organism evidence="1 2">
    <name type="scientific">Bacteroides ovatus</name>
    <dbReference type="NCBI Taxonomy" id="28116"/>
    <lineage>
        <taxon>Bacteria</taxon>
        <taxon>Pseudomonadati</taxon>
        <taxon>Bacteroidota</taxon>
        <taxon>Bacteroidia</taxon>
        <taxon>Bacteroidales</taxon>
        <taxon>Bacteroidaceae</taxon>
        <taxon>Bacteroides</taxon>
    </lineage>
</organism>
<sequence length="134" mass="15457">MLIGTTNLNTTLNLTYVLTDVVETLLYDLRSEMGKQGYELRHDAKRNFNTAIAAIRKLKQDVDKSQLSTQENFGNDSDCLLAFIRLLVDRCGDDDKKMFAFYNYIKRHPSQLELDLSDEKSTFAHIFESNKKPD</sequence>
<reference evidence="1 2" key="1">
    <citation type="submission" date="2018-08" db="EMBL/GenBank/DDBJ databases">
        <title>A genome reference for cultivated species of the human gut microbiota.</title>
        <authorList>
            <person name="Zou Y."/>
            <person name="Xue W."/>
            <person name="Luo G."/>
        </authorList>
    </citation>
    <scope>NUCLEOTIDE SEQUENCE [LARGE SCALE GENOMIC DNA]</scope>
    <source>
        <strain evidence="1 2">AM17-48</strain>
    </source>
</reference>
<protein>
    <submittedName>
        <fullName evidence="1">Uncharacterized protein</fullName>
    </submittedName>
</protein>
<accession>A0A414WSB9</accession>
<dbReference type="RefSeq" id="WP_118299769.1">
    <property type="nucleotide sequence ID" value="NZ_QRJR01000034.1"/>
</dbReference>
<dbReference type="Proteomes" id="UP000283329">
    <property type="component" value="Unassembled WGS sequence"/>
</dbReference>
<proteinExistence type="predicted"/>
<name>A0A414WSB9_BACOV</name>
<evidence type="ECO:0000313" key="1">
    <source>
        <dbReference type="EMBL" id="RHH40385.1"/>
    </source>
</evidence>
<gene>
    <name evidence="1" type="ORF">DW206_22770</name>
</gene>
<comment type="caution">
    <text evidence="1">The sequence shown here is derived from an EMBL/GenBank/DDBJ whole genome shotgun (WGS) entry which is preliminary data.</text>
</comment>
<dbReference type="EMBL" id="QRJR01000034">
    <property type="protein sequence ID" value="RHH40385.1"/>
    <property type="molecule type" value="Genomic_DNA"/>
</dbReference>
<evidence type="ECO:0000313" key="2">
    <source>
        <dbReference type="Proteomes" id="UP000283329"/>
    </source>
</evidence>
<dbReference type="AlphaFoldDB" id="A0A414WSB9"/>